<feature type="compositionally biased region" description="Basic and acidic residues" evidence="1">
    <location>
        <begin position="13"/>
        <end position="23"/>
    </location>
</feature>
<feature type="region of interest" description="Disordered" evidence="1">
    <location>
        <begin position="1"/>
        <end position="85"/>
    </location>
</feature>
<gene>
    <name evidence="2" type="ORF">UY76_C0002G0009</name>
</gene>
<dbReference type="Proteomes" id="UP000034054">
    <property type="component" value="Unassembled WGS sequence"/>
</dbReference>
<dbReference type="AlphaFoldDB" id="A0A0G1XRC3"/>
<comment type="caution">
    <text evidence="2">The sequence shown here is derived from an EMBL/GenBank/DDBJ whole genome shotgun (WGS) entry which is preliminary data.</text>
</comment>
<sequence length="147" mass="15725">MGVLVEAESAELNSHDSYSREGGEEAEGVGRTQLPRDEVVGYASEARDEDDEAHHPAVQTGCSTEPEKDDHEPRDLGHRKDQTEYGEHAGLLSVTGEGRHLEAVAEVHDLSPDSRAALVGFDIAQGDFTGRGEALAGGVFECVVGER</sequence>
<evidence type="ECO:0000313" key="2">
    <source>
        <dbReference type="EMBL" id="KKW33455.1"/>
    </source>
</evidence>
<name>A0A0G1XRC3_9BACT</name>
<feature type="compositionally biased region" description="Basic and acidic residues" evidence="1">
    <location>
        <begin position="65"/>
        <end position="85"/>
    </location>
</feature>
<organism evidence="2 3">
    <name type="scientific">Candidatus Uhrbacteria bacterium GW2011_GWA2_52_8d</name>
    <dbReference type="NCBI Taxonomy" id="1618979"/>
    <lineage>
        <taxon>Bacteria</taxon>
        <taxon>Candidatus Uhriibacteriota</taxon>
    </lineage>
</organism>
<reference evidence="2 3" key="1">
    <citation type="journal article" date="2015" name="Nature">
        <title>rRNA introns, odd ribosomes, and small enigmatic genomes across a large radiation of phyla.</title>
        <authorList>
            <person name="Brown C.T."/>
            <person name="Hug L.A."/>
            <person name="Thomas B.C."/>
            <person name="Sharon I."/>
            <person name="Castelle C.J."/>
            <person name="Singh A."/>
            <person name="Wilkins M.J."/>
            <person name="Williams K.H."/>
            <person name="Banfield J.F."/>
        </authorList>
    </citation>
    <scope>NUCLEOTIDE SEQUENCE [LARGE SCALE GENOMIC DNA]</scope>
</reference>
<protein>
    <submittedName>
        <fullName evidence="2">Uncharacterized protein</fullName>
    </submittedName>
</protein>
<proteinExistence type="predicted"/>
<evidence type="ECO:0000313" key="3">
    <source>
        <dbReference type="Proteomes" id="UP000034054"/>
    </source>
</evidence>
<dbReference type="EMBL" id="LCRH01000002">
    <property type="protein sequence ID" value="KKW33455.1"/>
    <property type="molecule type" value="Genomic_DNA"/>
</dbReference>
<accession>A0A0G1XRC3</accession>
<evidence type="ECO:0000256" key="1">
    <source>
        <dbReference type="SAM" id="MobiDB-lite"/>
    </source>
</evidence>